<comment type="caution">
    <text evidence="8">The sequence shown here is derived from an EMBL/GenBank/DDBJ whole genome shotgun (WGS) entry which is preliminary data.</text>
</comment>
<evidence type="ECO:0000256" key="1">
    <source>
        <dbReference type="ARBA" id="ARBA00011073"/>
    </source>
</evidence>
<dbReference type="GO" id="GO:0006508">
    <property type="term" value="P:proteolysis"/>
    <property type="evidence" value="ECO:0007669"/>
    <property type="project" value="UniProtKB-KW"/>
</dbReference>
<protein>
    <recommendedName>
        <fullName evidence="7">Peptidase S8/S53 domain-containing protein</fullName>
    </recommendedName>
</protein>
<accession>A0A235BQ17</accession>
<feature type="active site" description="Charge relay system" evidence="5 6">
    <location>
        <position position="150"/>
    </location>
</feature>
<evidence type="ECO:0000313" key="9">
    <source>
        <dbReference type="Proteomes" id="UP000215559"/>
    </source>
</evidence>
<reference evidence="8 9" key="1">
    <citation type="submission" date="2017-07" db="EMBL/GenBank/DDBJ databases">
        <title>Recovery of genomes from metagenomes via a dereplication, aggregation, and scoring strategy.</title>
        <authorList>
            <person name="Sieber C.M."/>
            <person name="Probst A.J."/>
            <person name="Sharrar A."/>
            <person name="Thomas B.C."/>
            <person name="Hess M."/>
            <person name="Tringe S.G."/>
            <person name="Banfield J.F."/>
        </authorList>
    </citation>
    <scope>NUCLEOTIDE SEQUENCE [LARGE SCALE GENOMIC DNA]</scope>
    <source>
        <strain evidence="8">JGI_Cruoil_03_51_56</strain>
    </source>
</reference>
<evidence type="ECO:0000256" key="4">
    <source>
        <dbReference type="ARBA" id="ARBA00022825"/>
    </source>
</evidence>
<dbReference type="PANTHER" id="PTHR43806">
    <property type="entry name" value="PEPTIDASE S8"/>
    <property type="match status" value="1"/>
</dbReference>
<dbReference type="PRINTS" id="PR00723">
    <property type="entry name" value="SUBTILISIN"/>
</dbReference>
<feature type="active site" description="Charge relay system" evidence="5 6">
    <location>
        <position position="393"/>
    </location>
</feature>
<name>A0A235BQ17_UNCW3</name>
<dbReference type="SUPFAM" id="SSF52743">
    <property type="entry name" value="Subtilisin-like"/>
    <property type="match status" value="1"/>
</dbReference>
<dbReference type="EMBL" id="NOZP01000150">
    <property type="protein sequence ID" value="OYD14590.1"/>
    <property type="molecule type" value="Genomic_DNA"/>
</dbReference>
<feature type="domain" description="Peptidase S8/S53" evidence="7">
    <location>
        <begin position="141"/>
        <end position="441"/>
    </location>
</feature>
<dbReference type="Pfam" id="PF00082">
    <property type="entry name" value="Peptidase_S8"/>
    <property type="match status" value="1"/>
</dbReference>
<dbReference type="Gene3D" id="3.40.50.200">
    <property type="entry name" value="Peptidase S8/S53 domain"/>
    <property type="match status" value="1"/>
</dbReference>
<evidence type="ECO:0000259" key="7">
    <source>
        <dbReference type="Pfam" id="PF00082"/>
    </source>
</evidence>
<dbReference type="InterPro" id="IPR036852">
    <property type="entry name" value="Peptidase_S8/S53_dom_sf"/>
</dbReference>
<dbReference type="PROSITE" id="PS00138">
    <property type="entry name" value="SUBTILASE_SER"/>
    <property type="match status" value="1"/>
</dbReference>
<gene>
    <name evidence="8" type="ORF">CH330_08260</name>
</gene>
<evidence type="ECO:0000256" key="6">
    <source>
        <dbReference type="PROSITE-ProRule" id="PRU01240"/>
    </source>
</evidence>
<dbReference type="Proteomes" id="UP000215559">
    <property type="component" value="Unassembled WGS sequence"/>
</dbReference>
<keyword evidence="3 6" id="KW-0378">Hydrolase</keyword>
<dbReference type="GO" id="GO:0004252">
    <property type="term" value="F:serine-type endopeptidase activity"/>
    <property type="evidence" value="ECO:0007669"/>
    <property type="project" value="UniProtKB-UniRule"/>
</dbReference>
<sequence>MIDSVDIVLNKQFSPELLADLVAGMPKRAKQAEVARILKSFNTEKQADLLGYLAAKESESRVEDVISFWLVNMVYCKASAAVIREVEKRSDVYYVDADMKYVPGLLPALVAEDATDASGYEITWGVQKINAPAVWALGYTGQGIVVGDIDTGCNYNHHDLRDHMWTDSHYPHHGWDFKDSDDDPMDNSGHGTHTAGTVASDGTTGTQCGVAPDAQIMSCRVRTVADSLAESQIWAAMEFVISPPLSPSNGGDLITMSLGWRNAWHPRRKLWWDGCNNVGAAGVMMIVAAGNERSTSPPYSCRTPGDVPPPWWNPQNVGTGALSNVISIGATDSDDHYASFSSRGPVEWGTVAGYNDYPYPPGLTRPDVSAPGVDVKSCKYNSNTGYTQMSGTSMATPHTAGTVALMLSKNPNLSPAVVDSILEMTAVDLGSSGKDMDYGAGRIDALAAVNYVTGSGRPDLGMESVTVIDPPPGGNNNGRVDPGETAKLEMTLHNYGDVTCYNTVGTLVSGDVRLTVSDPTGT</sequence>
<dbReference type="AlphaFoldDB" id="A0A235BQ17"/>
<dbReference type="PANTHER" id="PTHR43806:SF11">
    <property type="entry name" value="CEREVISIN-RELATED"/>
    <property type="match status" value="1"/>
</dbReference>
<evidence type="ECO:0000256" key="3">
    <source>
        <dbReference type="ARBA" id="ARBA00022801"/>
    </source>
</evidence>
<dbReference type="InterPro" id="IPR015500">
    <property type="entry name" value="Peptidase_S8_subtilisin-rel"/>
</dbReference>
<dbReference type="InterPro" id="IPR023828">
    <property type="entry name" value="Peptidase_S8_Ser-AS"/>
</dbReference>
<proteinExistence type="inferred from homology"/>
<keyword evidence="2 6" id="KW-0645">Protease</keyword>
<evidence type="ECO:0000256" key="5">
    <source>
        <dbReference type="PIRSR" id="PIRSR615500-1"/>
    </source>
</evidence>
<evidence type="ECO:0000313" key="8">
    <source>
        <dbReference type="EMBL" id="OYD14590.1"/>
    </source>
</evidence>
<evidence type="ECO:0000256" key="2">
    <source>
        <dbReference type="ARBA" id="ARBA00022670"/>
    </source>
</evidence>
<dbReference type="InterPro" id="IPR000209">
    <property type="entry name" value="Peptidase_S8/S53_dom"/>
</dbReference>
<feature type="active site" description="Charge relay system" evidence="5 6">
    <location>
        <position position="190"/>
    </location>
</feature>
<dbReference type="PROSITE" id="PS51892">
    <property type="entry name" value="SUBTILASE"/>
    <property type="match status" value="1"/>
</dbReference>
<dbReference type="InterPro" id="IPR050131">
    <property type="entry name" value="Peptidase_S8_subtilisin-like"/>
</dbReference>
<organism evidence="8 9">
    <name type="scientific">candidate division WOR-3 bacterium JGI_Cruoil_03_51_56</name>
    <dbReference type="NCBI Taxonomy" id="1973747"/>
    <lineage>
        <taxon>Bacteria</taxon>
        <taxon>Bacteria division WOR-3</taxon>
    </lineage>
</organism>
<comment type="similarity">
    <text evidence="1 6">Belongs to the peptidase S8 family.</text>
</comment>
<keyword evidence="4 6" id="KW-0720">Serine protease</keyword>